<keyword evidence="3" id="KW-1185">Reference proteome</keyword>
<dbReference type="EMBL" id="ML733471">
    <property type="protein sequence ID" value="KAB8216985.1"/>
    <property type="molecule type" value="Genomic_DNA"/>
</dbReference>
<evidence type="ECO:0000256" key="1">
    <source>
        <dbReference type="SAM" id="MobiDB-lite"/>
    </source>
</evidence>
<name>A0A5N6EIY8_9EURO</name>
<gene>
    <name evidence="2" type="ORF">BDV33DRAFT_206880</name>
</gene>
<feature type="region of interest" description="Disordered" evidence="1">
    <location>
        <begin position="1"/>
        <end position="37"/>
    </location>
</feature>
<feature type="compositionally biased region" description="Basic and acidic residues" evidence="1">
    <location>
        <begin position="15"/>
        <end position="28"/>
    </location>
</feature>
<dbReference type="Proteomes" id="UP000326799">
    <property type="component" value="Unassembled WGS sequence"/>
</dbReference>
<organism evidence="2 3">
    <name type="scientific">Aspergillus novoparasiticus</name>
    <dbReference type="NCBI Taxonomy" id="986946"/>
    <lineage>
        <taxon>Eukaryota</taxon>
        <taxon>Fungi</taxon>
        <taxon>Dikarya</taxon>
        <taxon>Ascomycota</taxon>
        <taxon>Pezizomycotina</taxon>
        <taxon>Eurotiomycetes</taxon>
        <taxon>Eurotiomycetidae</taxon>
        <taxon>Eurotiales</taxon>
        <taxon>Aspergillaceae</taxon>
        <taxon>Aspergillus</taxon>
        <taxon>Aspergillus subgen. Circumdati</taxon>
    </lineage>
</organism>
<sequence>MESQLPVQQPARANQKNDQDLDEGEHQSTPKHQTMVRPRINRVEINELAHDCLGEQFYPDDEDLEPGRCGYFDSSGHWKNICNLTILPAGSVPYRPLREVPRLNSTPPQEWGPVPGVGVRMMRVKGEAETSMPVTAGAGFNFMRTRHDGALLMADPVTYHSYTNDSPFSEWLRDNERALVMCQGHRYHIPRYGLCIITEAYTTARCTISHWDGQTTEIDVAFTADALNGALSLTGRGTWNKISGGGFWRGFGFDDTRQAQQFTILVGGIKYSPNWYWRALEAALESVRPLYRGRSFILEAEYEESFDEPQALGDESEESDHIISDFINGEDETEL</sequence>
<protein>
    <submittedName>
        <fullName evidence="2">Uncharacterized protein</fullName>
    </submittedName>
</protein>
<feature type="region of interest" description="Disordered" evidence="1">
    <location>
        <begin position="307"/>
        <end position="335"/>
    </location>
</feature>
<evidence type="ECO:0000313" key="3">
    <source>
        <dbReference type="Proteomes" id="UP000326799"/>
    </source>
</evidence>
<proteinExistence type="predicted"/>
<dbReference type="AlphaFoldDB" id="A0A5N6EIY8"/>
<evidence type="ECO:0000313" key="2">
    <source>
        <dbReference type="EMBL" id="KAB8216985.1"/>
    </source>
</evidence>
<feature type="compositionally biased region" description="Polar residues" evidence="1">
    <location>
        <begin position="1"/>
        <end position="14"/>
    </location>
</feature>
<reference evidence="2 3" key="1">
    <citation type="submission" date="2019-04" db="EMBL/GenBank/DDBJ databases">
        <title>Fungal friends and foes A comparative genomics study of 23 Aspergillus species from section Flavi.</title>
        <authorList>
            <consortium name="DOE Joint Genome Institute"/>
            <person name="Kjaerbolling I."/>
            <person name="Vesth T.C."/>
            <person name="Frisvad J.C."/>
            <person name="Nybo J.L."/>
            <person name="Theobald S."/>
            <person name="Kildgaard S."/>
            <person name="Petersen T.I."/>
            <person name="Kuo A."/>
            <person name="Sato A."/>
            <person name="Lyhne E.K."/>
            <person name="Kogle M.E."/>
            <person name="Wiebenga A."/>
            <person name="Kun R.S."/>
            <person name="Lubbers R.J."/>
            <person name="Makela M.R."/>
            <person name="Barry K."/>
            <person name="Chovatia M."/>
            <person name="Clum A."/>
            <person name="Daum C."/>
            <person name="Haridas S."/>
            <person name="He G."/>
            <person name="LaButti K."/>
            <person name="Lipzen A."/>
            <person name="Mondo S."/>
            <person name="Pangilinan J."/>
            <person name="Riley R."/>
            <person name="Salamov A."/>
            <person name="Simmons B.A."/>
            <person name="Magnuson J.K."/>
            <person name="Henrissat B."/>
            <person name="Mortensen U.H."/>
            <person name="Larsen T.O."/>
            <person name="De vries R.P."/>
            <person name="Grigoriev I.V."/>
            <person name="Machida M."/>
            <person name="Baker S.E."/>
            <person name="Andersen M.R."/>
        </authorList>
    </citation>
    <scope>NUCLEOTIDE SEQUENCE [LARGE SCALE GENOMIC DNA]</scope>
    <source>
        <strain evidence="2 3">CBS 126849</strain>
    </source>
</reference>
<accession>A0A5N6EIY8</accession>